<evidence type="ECO:0000256" key="1">
    <source>
        <dbReference type="SAM" id="MobiDB-lite"/>
    </source>
</evidence>
<accession>A0A1I4BDZ8</accession>
<organism evidence="2 3">
    <name type="scientific">Methylocapsa palsarum</name>
    <dbReference type="NCBI Taxonomy" id="1612308"/>
    <lineage>
        <taxon>Bacteria</taxon>
        <taxon>Pseudomonadati</taxon>
        <taxon>Pseudomonadota</taxon>
        <taxon>Alphaproteobacteria</taxon>
        <taxon>Hyphomicrobiales</taxon>
        <taxon>Beijerinckiaceae</taxon>
        <taxon>Methylocapsa</taxon>
    </lineage>
</organism>
<protein>
    <submittedName>
        <fullName evidence="2">Uncharacterized protein</fullName>
    </submittedName>
</protein>
<evidence type="ECO:0000313" key="2">
    <source>
        <dbReference type="EMBL" id="SFK66743.1"/>
    </source>
</evidence>
<gene>
    <name evidence="2" type="ORF">SAMN05444581_11464</name>
</gene>
<name>A0A1I4BDZ8_9HYPH</name>
<keyword evidence="3" id="KW-1185">Reference proteome</keyword>
<reference evidence="2 3" key="1">
    <citation type="submission" date="2016-10" db="EMBL/GenBank/DDBJ databases">
        <authorList>
            <person name="de Groot N.N."/>
        </authorList>
    </citation>
    <scope>NUCLEOTIDE SEQUENCE [LARGE SCALE GENOMIC DNA]</scope>
    <source>
        <strain evidence="2 3">NE2</strain>
    </source>
</reference>
<dbReference type="Proteomes" id="UP000198755">
    <property type="component" value="Unassembled WGS sequence"/>
</dbReference>
<feature type="region of interest" description="Disordered" evidence="1">
    <location>
        <begin position="98"/>
        <end position="121"/>
    </location>
</feature>
<dbReference type="RefSeq" id="WP_244532354.1">
    <property type="nucleotide sequence ID" value="NZ_FOSN01000014.1"/>
</dbReference>
<dbReference type="STRING" id="1612308.SAMN05444581_11464"/>
<dbReference type="EMBL" id="FOSN01000014">
    <property type="protein sequence ID" value="SFK66743.1"/>
    <property type="molecule type" value="Genomic_DNA"/>
</dbReference>
<feature type="compositionally biased region" description="Gly residues" evidence="1">
    <location>
        <begin position="111"/>
        <end position="121"/>
    </location>
</feature>
<evidence type="ECO:0000313" key="3">
    <source>
        <dbReference type="Proteomes" id="UP000198755"/>
    </source>
</evidence>
<dbReference type="AlphaFoldDB" id="A0A1I4BDZ8"/>
<sequence>MSKAFEISLAPQKLWQAINPLTFYQQGVQVGLINIGQTPQPKMEQAILDEVGSYGRQLGRIGDALEVLMKHVDRETLSAPERDVLDILQGQLAEIRRTKRALQDNDPGESGKSGGASAGDS</sequence>
<proteinExistence type="predicted"/>